<dbReference type="Pfam" id="PF11264">
    <property type="entry name" value="ThylakoidFormat"/>
    <property type="match status" value="1"/>
</dbReference>
<dbReference type="GO" id="GO:0045037">
    <property type="term" value="P:protein import into chloroplast stroma"/>
    <property type="evidence" value="ECO:0007669"/>
    <property type="project" value="TreeGrafter"/>
</dbReference>
<feature type="non-terminal residue" evidence="2">
    <location>
        <position position="1"/>
    </location>
</feature>
<dbReference type="GO" id="GO:0010207">
    <property type="term" value="P:photosystem II assembly"/>
    <property type="evidence" value="ECO:0007669"/>
    <property type="project" value="InterPro"/>
</dbReference>
<evidence type="ECO:0000313" key="2">
    <source>
        <dbReference type="EMBL" id="KAH9323890.1"/>
    </source>
</evidence>
<name>A0AA38GL56_TAXCH</name>
<dbReference type="GO" id="GO:0009534">
    <property type="term" value="C:chloroplast thylakoid"/>
    <property type="evidence" value="ECO:0007669"/>
    <property type="project" value="TreeGrafter"/>
</dbReference>
<sequence length="110" mass="12618">NDANKMEEWASSQDASSIVEFQSRDGEVEGILKDIAERAKGKKFFNYSRFFAIGLFRLLERANATEPIVLEKLCQALNISKPSVDRDLDTYRNILSKLVQSKELLKEYVE</sequence>
<dbReference type="Proteomes" id="UP000824469">
    <property type="component" value="Unassembled WGS sequence"/>
</dbReference>
<dbReference type="EMBL" id="JAHRHJ020000003">
    <property type="protein sequence ID" value="KAH9323890.1"/>
    <property type="molecule type" value="Genomic_DNA"/>
</dbReference>
<keyword evidence="3" id="KW-1185">Reference proteome</keyword>
<dbReference type="AlphaFoldDB" id="A0AA38GL56"/>
<proteinExistence type="predicted"/>
<dbReference type="GO" id="GO:0010027">
    <property type="term" value="P:thylakoid membrane organization"/>
    <property type="evidence" value="ECO:0007669"/>
    <property type="project" value="TreeGrafter"/>
</dbReference>
<evidence type="ECO:0000256" key="1">
    <source>
        <dbReference type="ARBA" id="ARBA00023054"/>
    </source>
</evidence>
<organism evidence="2 3">
    <name type="scientific">Taxus chinensis</name>
    <name type="common">Chinese yew</name>
    <name type="synonym">Taxus wallichiana var. chinensis</name>
    <dbReference type="NCBI Taxonomy" id="29808"/>
    <lineage>
        <taxon>Eukaryota</taxon>
        <taxon>Viridiplantae</taxon>
        <taxon>Streptophyta</taxon>
        <taxon>Embryophyta</taxon>
        <taxon>Tracheophyta</taxon>
        <taxon>Spermatophyta</taxon>
        <taxon>Pinopsida</taxon>
        <taxon>Pinidae</taxon>
        <taxon>Conifers II</taxon>
        <taxon>Cupressales</taxon>
        <taxon>Taxaceae</taxon>
        <taxon>Taxus</taxon>
    </lineage>
</organism>
<comment type="caution">
    <text evidence="2">The sequence shown here is derived from an EMBL/GenBank/DDBJ whole genome shotgun (WGS) entry which is preliminary data.</text>
</comment>
<evidence type="ECO:0000313" key="3">
    <source>
        <dbReference type="Proteomes" id="UP000824469"/>
    </source>
</evidence>
<dbReference type="PANTHER" id="PTHR34793">
    <property type="entry name" value="PROTEIN THYLAKOID FORMATION 1, CHLOROPLASTIC"/>
    <property type="match status" value="1"/>
</dbReference>
<dbReference type="OMA" id="MYLELAC"/>
<dbReference type="GO" id="GO:0045038">
    <property type="term" value="P:protein import into chloroplast thylakoid membrane"/>
    <property type="evidence" value="ECO:0007669"/>
    <property type="project" value="TreeGrafter"/>
</dbReference>
<dbReference type="PANTHER" id="PTHR34793:SF1">
    <property type="entry name" value="PROTEIN THYLAKOID FORMATION 1, CHLOROPLASTIC"/>
    <property type="match status" value="1"/>
</dbReference>
<reference evidence="2 3" key="1">
    <citation type="journal article" date="2021" name="Nat. Plants">
        <title>The Taxus genome provides insights into paclitaxel biosynthesis.</title>
        <authorList>
            <person name="Xiong X."/>
            <person name="Gou J."/>
            <person name="Liao Q."/>
            <person name="Li Y."/>
            <person name="Zhou Q."/>
            <person name="Bi G."/>
            <person name="Li C."/>
            <person name="Du R."/>
            <person name="Wang X."/>
            <person name="Sun T."/>
            <person name="Guo L."/>
            <person name="Liang H."/>
            <person name="Lu P."/>
            <person name="Wu Y."/>
            <person name="Zhang Z."/>
            <person name="Ro D.K."/>
            <person name="Shang Y."/>
            <person name="Huang S."/>
            <person name="Yan J."/>
        </authorList>
    </citation>
    <scope>NUCLEOTIDE SEQUENCE [LARGE SCALE GENOMIC DNA]</scope>
    <source>
        <strain evidence="2">Ta-2019</strain>
    </source>
</reference>
<keyword evidence="1" id="KW-0175">Coiled coil</keyword>
<gene>
    <name evidence="2" type="ORF">KI387_018529</name>
</gene>
<protein>
    <submittedName>
        <fullName evidence="2">Uncharacterized protein</fullName>
    </submittedName>
</protein>
<feature type="non-terminal residue" evidence="2">
    <location>
        <position position="110"/>
    </location>
</feature>
<dbReference type="InterPro" id="IPR017499">
    <property type="entry name" value="Thf1"/>
</dbReference>
<accession>A0AA38GL56</accession>